<dbReference type="InterPro" id="IPR010152">
    <property type="entry name" value="CRISPR-assoc_prot_Cas2_sub"/>
</dbReference>
<accession>A0ABT3W892</accession>
<evidence type="ECO:0000313" key="2">
    <source>
        <dbReference type="Proteomes" id="UP001165648"/>
    </source>
</evidence>
<dbReference type="Proteomes" id="UP001165648">
    <property type="component" value="Unassembled WGS sequence"/>
</dbReference>
<reference evidence="1 2" key="1">
    <citation type="submission" date="2022-07" db="EMBL/GenBank/DDBJ databases">
        <title>Bombella genomes.</title>
        <authorList>
            <person name="Harer L."/>
            <person name="Styblova S."/>
            <person name="Ehrmann M."/>
        </authorList>
    </citation>
    <scope>NUCLEOTIDE SEQUENCE [LARGE SCALE GENOMIC DNA]</scope>
    <source>
        <strain evidence="1 2">TMW 2.2558</strain>
    </source>
</reference>
<gene>
    <name evidence="1" type="primary">cas2e</name>
    <name evidence="1" type="ORF">NQF64_08645</name>
</gene>
<dbReference type="Pfam" id="PF09707">
    <property type="entry name" value="Cas_Cas2CT1978"/>
    <property type="match status" value="1"/>
</dbReference>
<keyword evidence="2" id="KW-1185">Reference proteome</keyword>
<dbReference type="NCBIfam" id="TIGR01873">
    <property type="entry name" value="cas_CT1978"/>
    <property type="match status" value="1"/>
</dbReference>
<proteinExistence type="predicted"/>
<organism evidence="1 2">
    <name type="scientific">Bombella saccharophila</name>
    <dbReference type="NCBI Taxonomy" id="2967338"/>
    <lineage>
        <taxon>Bacteria</taxon>
        <taxon>Pseudomonadati</taxon>
        <taxon>Pseudomonadota</taxon>
        <taxon>Alphaproteobacteria</taxon>
        <taxon>Acetobacterales</taxon>
        <taxon>Acetobacteraceae</taxon>
        <taxon>Bombella</taxon>
    </lineage>
</organism>
<dbReference type="EMBL" id="JANIDW010000005">
    <property type="protein sequence ID" value="MCX5615306.1"/>
    <property type="molecule type" value="Genomic_DNA"/>
</dbReference>
<sequence>MLVVVVTNAPPRLRGRLAAWLVEIRAGVYVGDYSARTREMIWEQVLAGLGLGDAVMVWHVPNDQGYAFRTAGRNRRMPVDFDGLELVSFRPEQEGGDNS</sequence>
<protein>
    <submittedName>
        <fullName evidence="1">Type I-E CRISPR-associated endoribonuclease Cas2e</fullName>
    </submittedName>
</protein>
<dbReference type="Gene3D" id="3.30.70.240">
    <property type="match status" value="1"/>
</dbReference>
<dbReference type="RefSeq" id="WP_155573906.1">
    <property type="nucleotide sequence ID" value="NZ_JANIDW010000005.1"/>
</dbReference>
<evidence type="ECO:0000313" key="1">
    <source>
        <dbReference type="EMBL" id="MCX5615306.1"/>
    </source>
</evidence>
<comment type="caution">
    <text evidence="1">The sequence shown here is derived from an EMBL/GenBank/DDBJ whole genome shotgun (WGS) entry which is preliminary data.</text>
</comment>
<name>A0ABT3W892_9PROT</name>